<evidence type="ECO:0000313" key="2">
    <source>
        <dbReference type="Proteomes" id="UP000735302"/>
    </source>
</evidence>
<reference evidence="1 2" key="1">
    <citation type="journal article" date="2021" name="Elife">
        <title>Chloroplast acquisition without the gene transfer in kleptoplastic sea slugs, Plakobranchus ocellatus.</title>
        <authorList>
            <person name="Maeda T."/>
            <person name="Takahashi S."/>
            <person name="Yoshida T."/>
            <person name="Shimamura S."/>
            <person name="Takaki Y."/>
            <person name="Nagai Y."/>
            <person name="Toyoda A."/>
            <person name="Suzuki Y."/>
            <person name="Arimoto A."/>
            <person name="Ishii H."/>
            <person name="Satoh N."/>
            <person name="Nishiyama T."/>
            <person name="Hasebe M."/>
            <person name="Maruyama T."/>
            <person name="Minagawa J."/>
            <person name="Obokata J."/>
            <person name="Shigenobu S."/>
        </authorList>
    </citation>
    <scope>NUCLEOTIDE SEQUENCE [LARGE SCALE GENOMIC DNA]</scope>
</reference>
<protein>
    <submittedName>
        <fullName evidence="1">Mesoderm development candidate 1</fullName>
    </submittedName>
</protein>
<dbReference type="PANTHER" id="PTHR47133:SF1">
    <property type="entry name" value="TALIN ROD DOMAIN-CONTAINING PROTEIN 1"/>
    <property type="match status" value="1"/>
</dbReference>
<keyword evidence="2" id="KW-1185">Reference proteome</keyword>
<dbReference type="InterPro" id="IPR042799">
    <property type="entry name" value="TLNRD1"/>
</dbReference>
<dbReference type="AlphaFoldDB" id="A0AAV4CLC0"/>
<accession>A0AAV4CLC0</accession>
<name>A0AAV4CLC0_9GAST</name>
<organism evidence="1 2">
    <name type="scientific">Plakobranchus ocellatus</name>
    <dbReference type="NCBI Taxonomy" id="259542"/>
    <lineage>
        <taxon>Eukaryota</taxon>
        <taxon>Metazoa</taxon>
        <taxon>Spiralia</taxon>
        <taxon>Lophotrochozoa</taxon>
        <taxon>Mollusca</taxon>
        <taxon>Gastropoda</taxon>
        <taxon>Heterobranchia</taxon>
        <taxon>Euthyneura</taxon>
        <taxon>Panpulmonata</taxon>
        <taxon>Sacoglossa</taxon>
        <taxon>Placobranchoidea</taxon>
        <taxon>Plakobranchidae</taxon>
        <taxon>Plakobranchus</taxon>
    </lineage>
</organism>
<dbReference type="PANTHER" id="PTHR47133">
    <property type="entry name" value="TALIN ROD DOMAIN-CONTAINING PROTEIN 1"/>
    <property type="match status" value="1"/>
</dbReference>
<dbReference type="EMBL" id="BLXT01006498">
    <property type="protein sequence ID" value="GFO31963.1"/>
    <property type="molecule type" value="Genomic_DNA"/>
</dbReference>
<gene>
    <name evidence="1" type="ORF">PoB_005846800</name>
</gene>
<comment type="caution">
    <text evidence="1">The sequence shown here is derived from an EMBL/GenBank/DDBJ whole genome shotgun (WGS) entry which is preliminary data.</text>
</comment>
<evidence type="ECO:0000313" key="1">
    <source>
        <dbReference type="EMBL" id="GFO31963.1"/>
    </source>
</evidence>
<sequence>MSGGSSSSSSSSSSGDTNARNITLVFDECHTRVQTVSELLLISCVPRPVFTTPSDLALIHDNFDGFRDRVIGQLNKMLLLSREVATQSHSKSIHWRQVSHRVKELTTVTVSLLELSAHISYLMAVKDGEGEGGVLANPGPVDSIHRLTQADLDIRFSCQRLKRSRINDLQPHLLVRKF</sequence>
<dbReference type="GO" id="GO:0003779">
    <property type="term" value="F:actin binding"/>
    <property type="evidence" value="ECO:0007669"/>
    <property type="project" value="InterPro"/>
</dbReference>
<proteinExistence type="predicted"/>
<dbReference type="Proteomes" id="UP000735302">
    <property type="component" value="Unassembled WGS sequence"/>
</dbReference>